<dbReference type="RefSeq" id="WP_112887887.1">
    <property type="nucleotide sequence ID" value="NZ_CP030239.1"/>
</dbReference>
<evidence type="ECO:0000313" key="2">
    <source>
        <dbReference type="EMBL" id="AWX93243.1"/>
    </source>
</evidence>
<gene>
    <name evidence="2" type="ORF">DPM13_09240</name>
</gene>
<dbReference type="Pfam" id="PF03412">
    <property type="entry name" value="Peptidase_C39"/>
    <property type="match status" value="1"/>
</dbReference>
<sequence>MAKPARTVASPPCRCAPKPCPAVPASGAPVPGHKRDRLSTAVADGFVEASRLPWGRQAPLSSRSRQGRSVRLHVGATSVILQTEAAECGLACIAMIASHYGHRMDLPAIRRRFSASMTARRRLRNCCTVRFLLASCTWPLGHCGCYLGIRREIAAVPTTSWHSVGGLAAITDKGRTLTMYRAFCSVNYCCSQSKCGALEKQPIPGAATLDDRLAADQLTAAVPDLRSCMMR</sequence>
<protein>
    <recommendedName>
        <fullName evidence="1">Peptidase C39 domain-containing protein</fullName>
    </recommendedName>
</protein>
<dbReference type="Gene3D" id="3.90.70.10">
    <property type="entry name" value="Cysteine proteinases"/>
    <property type="match status" value="1"/>
</dbReference>
<keyword evidence="3" id="KW-1185">Reference proteome</keyword>
<dbReference type="InterPro" id="IPR005074">
    <property type="entry name" value="Peptidase_C39"/>
</dbReference>
<dbReference type="EMBL" id="CP030239">
    <property type="protein sequence ID" value="AWX93243.1"/>
    <property type="molecule type" value="Genomic_DNA"/>
</dbReference>
<evidence type="ECO:0000259" key="1">
    <source>
        <dbReference type="Pfam" id="PF03412"/>
    </source>
</evidence>
<feature type="domain" description="Peptidase C39" evidence="1">
    <location>
        <begin position="78"/>
        <end position="116"/>
    </location>
</feature>
<organism evidence="2 3">
    <name type="scientific">Paracoccus mutanolyticus</name>
    <dbReference type="NCBI Taxonomy" id="1499308"/>
    <lineage>
        <taxon>Bacteria</taxon>
        <taxon>Pseudomonadati</taxon>
        <taxon>Pseudomonadota</taxon>
        <taxon>Alphaproteobacteria</taxon>
        <taxon>Rhodobacterales</taxon>
        <taxon>Paracoccaceae</taxon>
        <taxon>Paracoccus</taxon>
    </lineage>
</organism>
<name>A0ABM6WRE8_9RHOB</name>
<dbReference type="Proteomes" id="UP000249922">
    <property type="component" value="Chromosome"/>
</dbReference>
<accession>A0ABM6WRE8</accession>
<evidence type="ECO:0000313" key="3">
    <source>
        <dbReference type="Proteomes" id="UP000249922"/>
    </source>
</evidence>
<reference evidence="2 3" key="1">
    <citation type="submission" date="2018-06" db="EMBL/GenBank/DDBJ databases">
        <title>Complete genome sequence of Paracoccus mutanolyticus strain RSP-02 isolated from cellulosic waste.</title>
        <authorList>
            <person name="Amrutha R.N."/>
            <person name="Shrivastav A."/>
            <person name="Buddana S.K."/>
            <person name="Deshpande U."/>
            <person name="Prakasham R.S."/>
        </authorList>
    </citation>
    <scope>NUCLEOTIDE SEQUENCE [LARGE SCALE GENOMIC DNA]</scope>
    <source>
        <strain evidence="2 3">RSP-02</strain>
    </source>
</reference>
<proteinExistence type="predicted"/>